<dbReference type="InterPro" id="IPR029069">
    <property type="entry name" value="HotDog_dom_sf"/>
</dbReference>
<feature type="domain" description="MaoC-like" evidence="2">
    <location>
        <begin position="126"/>
        <end position="230"/>
    </location>
</feature>
<dbReference type="Pfam" id="PF01575">
    <property type="entry name" value="MaoC_dehydratas"/>
    <property type="match status" value="1"/>
</dbReference>
<evidence type="ECO:0000259" key="3">
    <source>
        <dbReference type="Pfam" id="PF22622"/>
    </source>
</evidence>
<dbReference type="GO" id="GO:0004300">
    <property type="term" value="F:enoyl-CoA hydratase activity"/>
    <property type="evidence" value="ECO:0007669"/>
    <property type="project" value="TreeGrafter"/>
</dbReference>
<evidence type="ECO:0000256" key="1">
    <source>
        <dbReference type="ARBA" id="ARBA00005254"/>
    </source>
</evidence>
<name>A0A9X2VTM4_9PSEU</name>
<accession>A0A9X2VTM4</accession>
<dbReference type="InterPro" id="IPR002539">
    <property type="entry name" value="MaoC-like_dom"/>
</dbReference>
<keyword evidence="5" id="KW-1185">Reference proteome</keyword>
<evidence type="ECO:0000313" key="4">
    <source>
        <dbReference type="EMBL" id="MCS7482766.1"/>
    </source>
</evidence>
<dbReference type="PANTHER" id="PTHR13078">
    <property type="entry name" value="PEROXISOMAL MULTIFUNCTIONAL ENZYME TYPE 2-RELATED"/>
    <property type="match status" value="1"/>
</dbReference>
<evidence type="ECO:0000313" key="5">
    <source>
        <dbReference type="Proteomes" id="UP001141259"/>
    </source>
</evidence>
<dbReference type="GO" id="GO:0006635">
    <property type="term" value="P:fatty acid beta-oxidation"/>
    <property type="evidence" value="ECO:0007669"/>
    <property type="project" value="TreeGrafter"/>
</dbReference>
<evidence type="ECO:0000259" key="2">
    <source>
        <dbReference type="Pfam" id="PF01575"/>
    </source>
</evidence>
<dbReference type="AlphaFoldDB" id="A0A9X2VTM4"/>
<dbReference type="PANTHER" id="PTHR13078:SF56">
    <property type="entry name" value="PEROXISOMAL MULTIFUNCTIONAL ENZYME TYPE 2"/>
    <property type="match status" value="1"/>
</dbReference>
<dbReference type="SUPFAM" id="SSF54637">
    <property type="entry name" value="Thioesterase/thiol ester dehydrase-isomerase"/>
    <property type="match status" value="2"/>
</dbReference>
<reference evidence="4" key="1">
    <citation type="submission" date="2022-08" db="EMBL/GenBank/DDBJ databases">
        <authorList>
            <person name="Tistechok S."/>
            <person name="Samborskyy M."/>
            <person name="Roman I."/>
        </authorList>
    </citation>
    <scope>NUCLEOTIDE SEQUENCE</scope>
    <source>
        <strain evidence="4">DSM 103496</strain>
    </source>
</reference>
<feature type="domain" description="Peroxisomal multifunctional enzyme type 2-like N-terminal" evidence="3">
    <location>
        <begin position="41"/>
        <end position="109"/>
    </location>
</feature>
<comment type="similarity">
    <text evidence="1">Belongs to the enoyl-CoA hydratase/isomerase family.</text>
</comment>
<dbReference type="EMBL" id="JANYMP010000026">
    <property type="protein sequence ID" value="MCS7482766.1"/>
    <property type="molecule type" value="Genomic_DNA"/>
</dbReference>
<proteinExistence type="inferred from homology"/>
<dbReference type="Proteomes" id="UP001141259">
    <property type="component" value="Unassembled WGS sequence"/>
</dbReference>
<protein>
    <submittedName>
        <fullName evidence="4">MaoC/PaaZ C-terminal domain-containing protein</fullName>
    </submittedName>
</protein>
<organism evidence="4 5">
    <name type="scientific">Umezawaea endophytica</name>
    <dbReference type="NCBI Taxonomy" id="1654476"/>
    <lineage>
        <taxon>Bacteria</taxon>
        <taxon>Bacillati</taxon>
        <taxon>Actinomycetota</taxon>
        <taxon>Actinomycetes</taxon>
        <taxon>Pseudonocardiales</taxon>
        <taxon>Pseudonocardiaceae</taxon>
        <taxon>Umezawaea</taxon>
    </lineage>
</organism>
<dbReference type="Gene3D" id="3.10.129.10">
    <property type="entry name" value="Hotdog Thioesterase"/>
    <property type="match status" value="1"/>
</dbReference>
<sequence length="240" mass="25925">MSTVVRSWTEDDVERYAAAVGGTGMQPGFAIAVAQFGGPQVELDADMTRVLHAEQSLALSGELPPSGTIEVTRRVVDVFDKGSGALVVREWRATGDADFTTRASLFVRGAGGFGGPRGTTARLPVPDRAPDVELRFRTTPDQADLYRLTGDENPLHWDRAFAERGGFPRPILHGLATYGITARLLAERLDVLAVGARFANPVFPGDELLVSAWHEAGEVRFRTSVNHTTVIDDGRATPRS</sequence>
<gene>
    <name evidence="4" type="ORF">NZH93_38470</name>
</gene>
<dbReference type="InterPro" id="IPR054357">
    <property type="entry name" value="MFE-2_N"/>
</dbReference>
<dbReference type="GO" id="GO:0044594">
    <property type="term" value="F:17-beta-hydroxysteroid dehydrogenase (NAD+) activity"/>
    <property type="evidence" value="ECO:0007669"/>
    <property type="project" value="TreeGrafter"/>
</dbReference>
<dbReference type="GO" id="GO:0003857">
    <property type="term" value="F:(3S)-3-hydroxyacyl-CoA dehydrogenase (NAD+) activity"/>
    <property type="evidence" value="ECO:0007669"/>
    <property type="project" value="TreeGrafter"/>
</dbReference>
<dbReference type="Pfam" id="PF22622">
    <property type="entry name" value="MFE-2_hydrat-2_N"/>
    <property type="match status" value="1"/>
</dbReference>
<comment type="caution">
    <text evidence="4">The sequence shown here is derived from an EMBL/GenBank/DDBJ whole genome shotgun (WGS) entry which is preliminary data.</text>
</comment>
<dbReference type="RefSeq" id="WP_259628230.1">
    <property type="nucleotide sequence ID" value="NZ_JANYMP010000026.1"/>
</dbReference>